<evidence type="ECO:0000256" key="7">
    <source>
        <dbReference type="PROSITE-ProRule" id="PRU00076"/>
    </source>
</evidence>
<dbReference type="FunFam" id="2.10.25.10:FF:000100">
    <property type="entry name" value="neurogenic locus notch homolog protein 3"/>
    <property type="match status" value="1"/>
</dbReference>
<keyword evidence="5 7" id="KW-1015">Disulfide bond</keyword>
<feature type="disulfide bond" evidence="7">
    <location>
        <begin position="115"/>
        <end position="124"/>
    </location>
</feature>
<accession>A0A814FG84</accession>
<evidence type="ECO:0000313" key="10">
    <source>
        <dbReference type="EMBL" id="CAF0980252.1"/>
    </source>
</evidence>
<dbReference type="InterPro" id="IPR001680">
    <property type="entry name" value="WD40_rpt"/>
</dbReference>
<evidence type="ECO:0000256" key="8">
    <source>
        <dbReference type="PROSITE-ProRule" id="PRU00221"/>
    </source>
</evidence>
<sequence>MNKFLIFLSSFYLSKIYCKEFYRIETNTSILNDTGLIKNLTFKSKFECFSQCNRNILCALVALEKNSCKLFSSVSWSYKISKNESSIFINDYCVSNPCKNGGSCIAKRKEFQCLCTPFYNGSTCTEPIEEIFLYNHKSTVMELLVFSNKYLISGSIDNKISVWSLEDFSLINSFITNYSICCLVKITDDIIGAGSDDGKIIFLNITSGKINNKIDAHTMRVRRLTVLNNGNLASGSFDRTIKLWNIYNYSLISTLNEHNETVRDLAIVNNGSYLASCSCDKTIIIWDLNNLILKKQLFNHSSCVFRITVLKNDDLIGTTTDSRIFIWDIVSFSIKTILLPSNSGTSLNSLVDGNLMSGHHSGIIHFWNISNMSLIKSINTTIKGSIYFLIVLPNKEIACGYSNGAITIWNKNIYP</sequence>
<proteinExistence type="predicted"/>
<dbReference type="Pfam" id="PF00008">
    <property type="entry name" value="EGF"/>
    <property type="match status" value="1"/>
</dbReference>
<keyword evidence="6" id="KW-0325">Glycoprotein</keyword>
<dbReference type="SMART" id="SM00320">
    <property type="entry name" value="WD40"/>
    <property type="match status" value="7"/>
</dbReference>
<keyword evidence="4" id="KW-0677">Repeat</keyword>
<evidence type="ECO:0000259" key="9">
    <source>
        <dbReference type="PROSITE" id="PS50026"/>
    </source>
</evidence>
<dbReference type="InterPro" id="IPR036322">
    <property type="entry name" value="WD40_repeat_dom_sf"/>
</dbReference>
<dbReference type="InterPro" id="IPR000742">
    <property type="entry name" value="EGF"/>
</dbReference>
<evidence type="ECO:0000256" key="6">
    <source>
        <dbReference type="ARBA" id="ARBA00023180"/>
    </source>
</evidence>
<evidence type="ECO:0000256" key="4">
    <source>
        <dbReference type="ARBA" id="ARBA00022737"/>
    </source>
</evidence>
<dbReference type="PROSITE" id="PS50026">
    <property type="entry name" value="EGF_3"/>
    <property type="match status" value="1"/>
</dbReference>
<evidence type="ECO:0000256" key="2">
    <source>
        <dbReference type="ARBA" id="ARBA00022574"/>
    </source>
</evidence>
<keyword evidence="11" id="KW-1185">Reference proteome</keyword>
<gene>
    <name evidence="10" type="ORF">OXX778_LOCUS15378</name>
</gene>
<evidence type="ECO:0000256" key="5">
    <source>
        <dbReference type="ARBA" id="ARBA00023157"/>
    </source>
</evidence>
<comment type="caution">
    <text evidence="7">Lacks conserved residue(s) required for the propagation of feature annotation.</text>
</comment>
<dbReference type="PROSITE" id="PS00022">
    <property type="entry name" value="EGF_1"/>
    <property type="match status" value="1"/>
</dbReference>
<feature type="repeat" description="WD" evidence="8">
    <location>
        <begin position="133"/>
        <end position="173"/>
    </location>
</feature>
<feature type="repeat" description="WD" evidence="8">
    <location>
        <begin position="255"/>
        <end position="290"/>
    </location>
</feature>
<dbReference type="SUPFAM" id="SSF57196">
    <property type="entry name" value="EGF/Laminin"/>
    <property type="match status" value="1"/>
</dbReference>
<evidence type="ECO:0000313" key="11">
    <source>
        <dbReference type="Proteomes" id="UP000663879"/>
    </source>
</evidence>
<dbReference type="PROSITE" id="PS50082">
    <property type="entry name" value="WD_REPEATS_2"/>
    <property type="match status" value="3"/>
</dbReference>
<protein>
    <recommendedName>
        <fullName evidence="9">EGF-like domain-containing protein</fullName>
    </recommendedName>
</protein>
<dbReference type="PROSITE" id="PS00678">
    <property type="entry name" value="WD_REPEATS_1"/>
    <property type="match status" value="2"/>
</dbReference>
<dbReference type="SUPFAM" id="SSF50978">
    <property type="entry name" value="WD40 repeat-like"/>
    <property type="match status" value="1"/>
</dbReference>
<dbReference type="Gene3D" id="2.10.25.10">
    <property type="entry name" value="Laminin"/>
    <property type="match status" value="1"/>
</dbReference>
<feature type="repeat" description="WD" evidence="8">
    <location>
        <begin position="214"/>
        <end position="254"/>
    </location>
</feature>
<dbReference type="CDD" id="cd00054">
    <property type="entry name" value="EGF_CA"/>
    <property type="match status" value="1"/>
</dbReference>
<keyword evidence="1 7" id="KW-0245">EGF-like domain</keyword>
<dbReference type="EMBL" id="CAJNOC010003384">
    <property type="protein sequence ID" value="CAF0980252.1"/>
    <property type="molecule type" value="Genomic_DNA"/>
</dbReference>
<dbReference type="Proteomes" id="UP000663879">
    <property type="component" value="Unassembled WGS sequence"/>
</dbReference>
<dbReference type="Pfam" id="PF00400">
    <property type="entry name" value="WD40"/>
    <property type="match status" value="3"/>
</dbReference>
<name>A0A814FG84_9BILA</name>
<dbReference type="Gene3D" id="2.130.10.10">
    <property type="entry name" value="YVTN repeat-like/Quinoprotein amine dehydrogenase"/>
    <property type="match status" value="1"/>
</dbReference>
<evidence type="ECO:0000256" key="1">
    <source>
        <dbReference type="ARBA" id="ARBA00022536"/>
    </source>
</evidence>
<organism evidence="10 11">
    <name type="scientific">Brachionus calyciflorus</name>
    <dbReference type="NCBI Taxonomy" id="104777"/>
    <lineage>
        <taxon>Eukaryota</taxon>
        <taxon>Metazoa</taxon>
        <taxon>Spiralia</taxon>
        <taxon>Gnathifera</taxon>
        <taxon>Rotifera</taxon>
        <taxon>Eurotatoria</taxon>
        <taxon>Monogononta</taxon>
        <taxon>Pseudotrocha</taxon>
        <taxon>Ploima</taxon>
        <taxon>Brachionidae</taxon>
        <taxon>Brachionus</taxon>
    </lineage>
</organism>
<dbReference type="PANTHER" id="PTHR19848">
    <property type="entry name" value="WD40 REPEAT PROTEIN"/>
    <property type="match status" value="1"/>
</dbReference>
<keyword evidence="3" id="KW-0732">Signal</keyword>
<keyword evidence="2 8" id="KW-0853">WD repeat</keyword>
<reference evidence="10" key="1">
    <citation type="submission" date="2021-02" db="EMBL/GenBank/DDBJ databases">
        <authorList>
            <person name="Nowell W R."/>
        </authorList>
    </citation>
    <scope>NUCLEOTIDE SEQUENCE</scope>
    <source>
        <strain evidence="10">Ploen Becks lab</strain>
    </source>
</reference>
<dbReference type="PRINTS" id="PR00320">
    <property type="entry name" value="GPROTEINBRPT"/>
</dbReference>
<dbReference type="InterPro" id="IPR015943">
    <property type="entry name" value="WD40/YVTN_repeat-like_dom_sf"/>
</dbReference>
<dbReference type="InterPro" id="IPR020472">
    <property type="entry name" value="WD40_PAC1"/>
</dbReference>
<feature type="domain" description="EGF-like" evidence="9">
    <location>
        <begin position="89"/>
        <end position="125"/>
    </location>
</feature>
<comment type="caution">
    <text evidence="10">The sequence shown here is derived from an EMBL/GenBank/DDBJ whole genome shotgun (WGS) entry which is preliminary data.</text>
</comment>
<dbReference type="AlphaFoldDB" id="A0A814FG84"/>
<evidence type="ECO:0000256" key="3">
    <source>
        <dbReference type="ARBA" id="ARBA00022729"/>
    </source>
</evidence>
<dbReference type="OrthoDB" id="6437250at2759"/>
<dbReference type="InterPro" id="IPR019775">
    <property type="entry name" value="WD40_repeat_CS"/>
</dbReference>
<dbReference type="PANTHER" id="PTHR19848:SF8">
    <property type="entry name" value="F-BOX AND WD REPEAT DOMAIN CONTAINING 7"/>
    <property type="match status" value="1"/>
</dbReference>
<dbReference type="PROSITE" id="PS50294">
    <property type="entry name" value="WD_REPEATS_REGION"/>
    <property type="match status" value="1"/>
</dbReference>